<dbReference type="PANTHER" id="PTHR24198">
    <property type="entry name" value="ANKYRIN REPEAT AND PROTEIN KINASE DOMAIN-CONTAINING PROTEIN"/>
    <property type="match status" value="1"/>
</dbReference>
<accession>A0A8B9KBK1</accession>
<evidence type="ECO:0000256" key="2">
    <source>
        <dbReference type="ARBA" id="ARBA00023043"/>
    </source>
</evidence>
<dbReference type="GO" id="GO:0005737">
    <property type="term" value="C:cytoplasm"/>
    <property type="evidence" value="ECO:0007669"/>
    <property type="project" value="TreeGrafter"/>
</dbReference>
<evidence type="ECO:0000313" key="4">
    <source>
        <dbReference type="Ensembl" id="ENSAMXP00005032622.1"/>
    </source>
</evidence>
<dbReference type="GO" id="GO:0010564">
    <property type="term" value="P:regulation of cell cycle process"/>
    <property type="evidence" value="ECO:0007669"/>
    <property type="project" value="TreeGrafter"/>
</dbReference>
<reference evidence="4" key="1">
    <citation type="submission" date="2025-08" db="UniProtKB">
        <authorList>
            <consortium name="Ensembl"/>
        </authorList>
    </citation>
    <scope>IDENTIFICATION</scope>
</reference>
<dbReference type="Pfam" id="PF12796">
    <property type="entry name" value="Ank_2"/>
    <property type="match status" value="1"/>
</dbReference>
<dbReference type="PROSITE" id="PS50088">
    <property type="entry name" value="ANK_REPEAT"/>
    <property type="match status" value="2"/>
</dbReference>
<sequence>MNSEEHGINQGANGAAKDMDGCSALHYAAGNGHESVAATLLTSGKNKNVDDRNVWRRTPLHLAAEHGQDILVDLLLEKQAKINAMDNNKDTNMLEPLLLRSSVPLDFF</sequence>
<feature type="repeat" description="ANK" evidence="3">
    <location>
        <begin position="20"/>
        <end position="52"/>
    </location>
</feature>
<dbReference type="Gene3D" id="1.25.40.20">
    <property type="entry name" value="Ankyrin repeat-containing domain"/>
    <property type="match status" value="1"/>
</dbReference>
<dbReference type="InterPro" id="IPR036770">
    <property type="entry name" value="Ankyrin_rpt-contain_sf"/>
</dbReference>
<name>A0A8B9KBK1_ASTMX</name>
<dbReference type="PROSITE" id="PS50297">
    <property type="entry name" value="ANK_REP_REGION"/>
    <property type="match status" value="2"/>
</dbReference>
<organism evidence="4 5">
    <name type="scientific">Astyanax mexicanus</name>
    <name type="common">Blind cave fish</name>
    <name type="synonym">Astyanax fasciatus mexicanus</name>
    <dbReference type="NCBI Taxonomy" id="7994"/>
    <lineage>
        <taxon>Eukaryota</taxon>
        <taxon>Metazoa</taxon>
        <taxon>Chordata</taxon>
        <taxon>Craniata</taxon>
        <taxon>Vertebrata</taxon>
        <taxon>Euteleostomi</taxon>
        <taxon>Actinopterygii</taxon>
        <taxon>Neopterygii</taxon>
        <taxon>Teleostei</taxon>
        <taxon>Ostariophysi</taxon>
        <taxon>Characiformes</taxon>
        <taxon>Characoidei</taxon>
        <taxon>Acestrorhamphidae</taxon>
        <taxon>Acestrorhamphinae</taxon>
        <taxon>Astyanax</taxon>
    </lineage>
</organism>
<dbReference type="SUPFAM" id="SSF48403">
    <property type="entry name" value="Ankyrin repeat"/>
    <property type="match status" value="1"/>
</dbReference>
<evidence type="ECO:0000256" key="1">
    <source>
        <dbReference type="ARBA" id="ARBA00022737"/>
    </source>
</evidence>
<dbReference type="SMART" id="SM00248">
    <property type="entry name" value="ANK"/>
    <property type="match status" value="2"/>
</dbReference>
<evidence type="ECO:0000313" key="5">
    <source>
        <dbReference type="Proteomes" id="UP000694621"/>
    </source>
</evidence>
<proteinExistence type="predicted"/>
<dbReference type="InterPro" id="IPR002110">
    <property type="entry name" value="Ankyrin_rpt"/>
</dbReference>
<keyword evidence="2 3" id="KW-0040">ANK repeat</keyword>
<protein>
    <submittedName>
        <fullName evidence="4">Uncharacterized protein</fullName>
    </submittedName>
</protein>
<dbReference type="Ensembl" id="ENSAMXT00005035661.1">
    <property type="protein sequence ID" value="ENSAMXP00005032622.1"/>
    <property type="gene ID" value="ENSAMXG00005015871.1"/>
</dbReference>
<dbReference type="PRINTS" id="PR01415">
    <property type="entry name" value="ANKYRIN"/>
</dbReference>
<keyword evidence="1" id="KW-0677">Repeat</keyword>
<dbReference type="Proteomes" id="UP000694621">
    <property type="component" value="Unplaced"/>
</dbReference>
<evidence type="ECO:0000256" key="3">
    <source>
        <dbReference type="PROSITE-ProRule" id="PRU00023"/>
    </source>
</evidence>
<dbReference type="PANTHER" id="PTHR24198:SF175">
    <property type="entry name" value="ANKYRIN REPEAT AND PROTEIN KINASE DOMAIN-CONTAINING PROTEIN 1"/>
    <property type="match status" value="1"/>
</dbReference>
<feature type="repeat" description="ANK" evidence="3">
    <location>
        <begin position="55"/>
        <end position="87"/>
    </location>
</feature>
<dbReference type="AlphaFoldDB" id="A0A8B9KBK1"/>